<keyword evidence="3 5" id="KW-0472">Membrane</keyword>
<dbReference type="PANTHER" id="PTHR32432">
    <property type="entry name" value="CELL DIVISION PROTEIN FTSA-RELATED"/>
    <property type="match status" value="1"/>
</dbReference>
<dbReference type="EMBL" id="VUNG01000009">
    <property type="protein sequence ID" value="MST84126.1"/>
    <property type="molecule type" value="Genomic_DNA"/>
</dbReference>
<keyword evidence="10" id="KW-1185">Reference proteome</keyword>
<evidence type="ECO:0000256" key="1">
    <source>
        <dbReference type="ARBA" id="ARBA00022475"/>
    </source>
</evidence>
<comment type="caution">
    <text evidence="9">The sequence shown here is derived from an EMBL/GenBank/DDBJ whole genome shotgun (WGS) entry which is preliminary data.</text>
</comment>
<dbReference type="InterPro" id="IPR003494">
    <property type="entry name" value="SHS2_FtsA"/>
</dbReference>
<protein>
    <recommendedName>
        <fullName evidence="5 6">Cell division protein FtsA</fullName>
    </recommendedName>
</protein>
<dbReference type="RefSeq" id="WP_154533708.1">
    <property type="nucleotide sequence ID" value="NZ_VUNG01000009.1"/>
</dbReference>
<dbReference type="NCBIfam" id="TIGR01174">
    <property type="entry name" value="ftsA"/>
    <property type="match status" value="1"/>
</dbReference>
<accession>A0A7K0KDX2</accession>
<sequence>MADFIVAIELGSSKITGIAGKKNLDGSIKVLAVVKEDATSCIRKGVVNNIDKTVQALGNVIKKLENILKTKIARVYVGVNGQSIRSEKNIIVKQLPADTKVTVDMVNGLMDANRSMQYPDQEILDAVTQEYKVDNQLQVDPTGFICSRLEGNFLNILWRKSFYRNLNRCFENAGIAIAEMYLSPLALADAVLTDAERRGGCVLVDLGAETTTISVYYRDILRHLAVIPLGSNNITKDLTSLQMEDKTAEEMKLKYASAYTDSNEIDMEKTYPIDHDRSIDMPKFVEIVEARLQEIIENAWHQVPDEFMGKLLGGIVLTGGGSNMKNIDKAFKILTHTDKVRIAGSVTTTIISKSPTITAKDGTMCTVLGLLAKGNMNCAGSEISDTLFQNEQPANEPPVQPVTHTTTENGKGIIKTEAEKAAEEAAKRKQEEEEERRRQQEAEEEEEQRRKKRENSWFHKAVNGLKTFGRKMIEEEEDEK</sequence>
<feature type="region of interest" description="Disordered" evidence="7">
    <location>
        <begin position="391"/>
        <end position="480"/>
    </location>
</feature>
<evidence type="ECO:0000256" key="4">
    <source>
        <dbReference type="ARBA" id="ARBA00023306"/>
    </source>
</evidence>
<dbReference type="GO" id="GO:0032153">
    <property type="term" value="C:cell division site"/>
    <property type="evidence" value="ECO:0007669"/>
    <property type="project" value="UniProtKB-UniRule"/>
</dbReference>
<dbReference type="Pfam" id="PF14450">
    <property type="entry name" value="FtsA"/>
    <property type="match status" value="1"/>
</dbReference>
<dbReference type="SUPFAM" id="SSF53067">
    <property type="entry name" value="Actin-like ATPase domain"/>
    <property type="match status" value="2"/>
</dbReference>
<dbReference type="HAMAP" id="MF_02033">
    <property type="entry name" value="FtsA"/>
    <property type="match status" value="1"/>
</dbReference>
<dbReference type="Pfam" id="PF02491">
    <property type="entry name" value="SHS2_FTSA"/>
    <property type="match status" value="1"/>
</dbReference>
<dbReference type="InterPro" id="IPR043129">
    <property type="entry name" value="ATPase_NBD"/>
</dbReference>
<dbReference type="CDD" id="cd24048">
    <property type="entry name" value="ASKHA_NBD_FtsA"/>
    <property type="match status" value="1"/>
</dbReference>
<keyword evidence="1 5" id="KW-1003">Cell membrane</keyword>
<evidence type="ECO:0000256" key="3">
    <source>
        <dbReference type="ARBA" id="ARBA00023136"/>
    </source>
</evidence>
<comment type="similarity">
    <text evidence="5 6">Belongs to the FtsA/MreB family.</text>
</comment>
<evidence type="ECO:0000259" key="8">
    <source>
        <dbReference type="SMART" id="SM00842"/>
    </source>
</evidence>
<keyword evidence="2 5" id="KW-0132">Cell division</keyword>
<dbReference type="PANTHER" id="PTHR32432:SF4">
    <property type="entry name" value="CELL DIVISION PROTEIN FTSA"/>
    <property type="match status" value="1"/>
</dbReference>
<proteinExistence type="inferred from homology"/>
<reference evidence="9 10" key="1">
    <citation type="submission" date="2019-08" db="EMBL/GenBank/DDBJ databases">
        <title>In-depth cultivation of the pig gut microbiome towards novel bacterial diversity and tailored functional studies.</title>
        <authorList>
            <person name="Wylensek D."/>
            <person name="Hitch T.C.A."/>
            <person name="Clavel T."/>
        </authorList>
    </citation>
    <scope>NUCLEOTIDE SEQUENCE [LARGE SCALE GENOMIC DNA]</scope>
    <source>
        <strain evidence="9 10">LKV-178-WT-2A</strain>
    </source>
</reference>
<gene>
    <name evidence="5 9" type="primary">ftsA</name>
    <name evidence="9" type="ORF">FYJ73_05505</name>
</gene>
<dbReference type="GO" id="GO:0043093">
    <property type="term" value="P:FtsZ-dependent cytokinesis"/>
    <property type="evidence" value="ECO:0007669"/>
    <property type="project" value="UniProtKB-UniRule"/>
</dbReference>
<comment type="function">
    <text evidence="5 6">Cell division protein that is involved in the assembly of the Z ring. May serve as a membrane anchor for the Z ring.</text>
</comment>
<comment type="subunit">
    <text evidence="5">Self-interacts. Interacts with FtsZ.</text>
</comment>
<keyword evidence="4 5" id="KW-0131">Cell cycle</keyword>
<comment type="subcellular location">
    <subcellularLocation>
        <location evidence="5">Cell membrane</location>
        <topology evidence="5">Peripheral membrane protein</topology>
        <orientation evidence="5">Cytoplasmic side</orientation>
    </subcellularLocation>
    <text evidence="5">Localizes to the Z ring in an FtsZ-dependent manner. Targeted to the membrane through a conserved C-terminal amphipathic helix.</text>
</comment>
<dbReference type="InterPro" id="IPR020823">
    <property type="entry name" value="Cell_div_FtsA"/>
</dbReference>
<organism evidence="9 10">
    <name type="scientific">Hallella mizrahii</name>
    <dbReference type="NCBI Taxonomy" id="2606637"/>
    <lineage>
        <taxon>Bacteria</taxon>
        <taxon>Pseudomonadati</taxon>
        <taxon>Bacteroidota</taxon>
        <taxon>Bacteroidia</taxon>
        <taxon>Bacteroidales</taxon>
        <taxon>Prevotellaceae</taxon>
        <taxon>Hallella</taxon>
    </lineage>
</organism>
<evidence type="ECO:0000256" key="2">
    <source>
        <dbReference type="ARBA" id="ARBA00022618"/>
    </source>
</evidence>
<dbReference type="InterPro" id="IPR050696">
    <property type="entry name" value="FtsA/MreB"/>
</dbReference>
<evidence type="ECO:0000313" key="10">
    <source>
        <dbReference type="Proteomes" id="UP000438914"/>
    </source>
</evidence>
<dbReference type="SMART" id="SM00842">
    <property type="entry name" value="FtsA"/>
    <property type="match status" value="1"/>
</dbReference>
<evidence type="ECO:0000313" key="9">
    <source>
        <dbReference type="EMBL" id="MST84126.1"/>
    </source>
</evidence>
<dbReference type="AlphaFoldDB" id="A0A7K0KDX2"/>
<dbReference type="PIRSF" id="PIRSF003101">
    <property type="entry name" value="FtsA"/>
    <property type="match status" value="1"/>
</dbReference>
<feature type="domain" description="SHS2" evidence="8">
    <location>
        <begin position="5"/>
        <end position="191"/>
    </location>
</feature>
<evidence type="ECO:0000256" key="7">
    <source>
        <dbReference type="SAM" id="MobiDB-lite"/>
    </source>
</evidence>
<dbReference type="GO" id="GO:0009898">
    <property type="term" value="C:cytoplasmic side of plasma membrane"/>
    <property type="evidence" value="ECO:0007669"/>
    <property type="project" value="UniProtKB-UniRule"/>
</dbReference>
<dbReference type="Gene3D" id="3.30.420.40">
    <property type="match status" value="2"/>
</dbReference>
<evidence type="ECO:0000256" key="5">
    <source>
        <dbReference type="HAMAP-Rule" id="MF_02033"/>
    </source>
</evidence>
<feature type="compositionally biased region" description="Basic and acidic residues" evidence="7">
    <location>
        <begin position="414"/>
        <end position="441"/>
    </location>
</feature>
<evidence type="ECO:0000256" key="6">
    <source>
        <dbReference type="PIRNR" id="PIRNR003101"/>
    </source>
</evidence>
<name>A0A7K0KDX2_9BACT</name>
<dbReference type="Proteomes" id="UP000438914">
    <property type="component" value="Unassembled WGS sequence"/>
</dbReference>